<evidence type="ECO:0000256" key="4">
    <source>
        <dbReference type="ARBA" id="ARBA00022525"/>
    </source>
</evidence>
<evidence type="ECO:0000313" key="11">
    <source>
        <dbReference type="Proteomes" id="UP000030645"/>
    </source>
</evidence>
<evidence type="ECO:0000256" key="3">
    <source>
        <dbReference type="ARBA" id="ARBA00022512"/>
    </source>
</evidence>
<accession>W9RF54</accession>
<name>W9RF54_9ROSA</name>
<gene>
    <name evidence="10" type="ORF">L484_020355</name>
</gene>
<dbReference type="InterPro" id="IPR000743">
    <property type="entry name" value="Glyco_hydro_28"/>
</dbReference>
<dbReference type="AlphaFoldDB" id="W9RF54"/>
<dbReference type="SUPFAM" id="SSF51126">
    <property type="entry name" value="Pectin lyase-like"/>
    <property type="match status" value="1"/>
</dbReference>
<keyword evidence="3" id="KW-0134">Cell wall</keyword>
<organism evidence="10 11">
    <name type="scientific">Morus notabilis</name>
    <dbReference type="NCBI Taxonomy" id="981085"/>
    <lineage>
        <taxon>Eukaryota</taxon>
        <taxon>Viridiplantae</taxon>
        <taxon>Streptophyta</taxon>
        <taxon>Embryophyta</taxon>
        <taxon>Tracheophyta</taxon>
        <taxon>Spermatophyta</taxon>
        <taxon>Magnoliopsida</taxon>
        <taxon>eudicotyledons</taxon>
        <taxon>Gunneridae</taxon>
        <taxon>Pentapetalae</taxon>
        <taxon>rosids</taxon>
        <taxon>fabids</taxon>
        <taxon>Rosales</taxon>
        <taxon>Moraceae</taxon>
        <taxon>Moreae</taxon>
        <taxon>Morus</taxon>
    </lineage>
</organism>
<dbReference type="InterPro" id="IPR012334">
    <property type="entry name" value="Pectin_lyas_fold"/>
</dbReference>
<keyword evidence="7" id="KW-0961">Cell wall biogenesis/degradation</keyword>
<evidence type="ECO:0008006" key="12">
    <source>
        <dbReference type="Google" id="ProtNLM"/>
    </source>
</evidence>
<dbReference type="Gene3D" id="2.160.20.10">
    <property type="entry name" value="Single-stranded right-handed beta-helix, Pectin lyase-like"/>
    <property type="match status" value="1"/>
</dbReference>
<dbReference type="GO" id="GO:0071555">
    <property type="term" value="P:cell wall organization"/>
    <property type="evidence" value="ECO:0007669"/>
    <property type="project" value="UniProtKB-KW"/>
</dbReference>
<evidence type="ECO:0000256" key="1">
    <source>
        <dbReference type="ARBA" id="ARBA00004191"/>
    </source>
</evidence>
<feature type="signal peptide" evidence="9">
    <location>
        <begin position="1"/>
        <end position="31"/>
    </location>
</feature>
<protein>
    <recommendedName>
        <fullName evidence="12">Polygalacturonase</fullName>
    </recommendedName>
</protein>
<evidence type="ECO:0000256" key="8">
    <source>
        <dbReference type="RuleBase" id="RU361169"/>
    </source>
</evidence>
<feature type="chain" id="PRO_5004928566" description="Polygalacturonase" evidence="9">
    <location>
        <begin position="32"/>
        <end position="160"/>
    </location>
</feature>
<dbReference type="GO" id="GO:0005975">
    <property type="term" value="P:carbohydrate metabolic process"/>
    <property type="evidence" value="ECO:0007669"/>
    <property type="project" value="InterPro"/>
</dbReference>
<evidence type="ECO:0000256" key="7">
    <source>
        <dbReference type="ARBA" id="ARBA00023316"/>
    </source>
</evidence>
<keyword evidence="6 8" id="KW-0326">Glycosidase</keyword>
<keyword evidence="5 8" id="KW-0378">Hydrolase</keyword>
<dbReference type="InterPro" id="IPR011050">
    <property type="entry name" value="Pectin_lyase_fold/virulence"/>
</dbReference>
<evidence type="ECO:0000256" key="2">
    <source>
        <dbReference type="ARBA" id="ARBA00008834"/>
    </source>
</evidence>
<sequence>MAITSHSKLVKVVVSLILFMMMSSSFQLSHAAYVFNVIRYGAKADGKTDSTKAFLRAWGAACGSRTAATVHVPKGNFLIKAAVFRGPCRERITVQIDGTLVAPSNYWALGNSGYWILFIKVNRLAVYGGTLDANGSAFWACRRLGKNCPVGARVSVAVYI</sequence>
<evidence type="ECO:0000256" key="9">
    <source>
        <dbReference type="SAM" id="SignalP"/>
    </source>
</evidence>
<evidence type="ECO:0000256" key="6">
    <source>
        <dbReference type="ARBA" id="ARBA00023295"/>
    </source>
</evidence>
<comment type="similarity">
    <text evidence="2 8">Belongs to the glycosyl hydrolase 28 family.</text>
</comment>
<dbReference type="GO" id="GO:0004650">
    <property type="term" value="F:polygalacturonase activity"/>
    <property type="evidence" value="ECO:0007669"/>
    <property type="project" value="InterPro"/>
</dbReference>
<keyword evidence="4" id="KW-0964">Secreted</keyword>
<evidence type="ECO:0000256" key="5">
    <source>
        <dbReference type="ARBA" id="ARBA00022801"/>
    </source>
</evidence>
<evidence type="ECO:0000313" key="10">
    <source>
        <dbReference type="EMBL" id="EXB88287.1"/>
    </source>
</evidence>
<dbReference type="EMBL" id="KE344952">
    <property type="protein sequence ID" value="EXB88287.1"/>
    <property type="molecule type" value="Genomic_DNA"/>
</dbReference>
<proteinExistence type="inferred from homology"/>
<dbReference type="PANTHER" id="PTHR31375">
    <property type="match status" value="1"/>
</dbReference>
<dbReference type="Pfam" id="PF00295">
    <property type="entry name" value="Glyco_hydro_28"/>
    <property type="match status" value="1"/>
</dbReference>
<comment type="subcellular location">
    <subcellularLocation>
        <location evidence="1">Secreted</location>
        <location evidence="1">Cell wall</location>
    </subcellularLocation>
</comment>
<dbReference type="STRING" id="981085.W9RF54"/>
<dbReference type="Proteomes" id="UP000030645">
    <property type="component" value="Unassembled WGS sequence"/>
</dbReference>
<dbReference type="eggNOG" id="ENOG502QSAE">
    <property type="taxonomic scope" value="Eukaryota"/>
</dbReference>
<keyword evidence="9" id="KW-0732">Signal</keyword>
<keyword evidence="11" id="KW-1185">Reference proteome</keyword>
<reference evidence="11" key="1">
    <citation type="submission" date="2013-01" db="EMBL/GenBank/DDBJ databases">
        <title>Draft Genome Sequence of a Mulberry Tree, Morus notabilis C.K. Schneid.</title>
        <authorList>
            <person name="He N."/>
            <person name="Zhao S."/>
        </authorList>
    </citation>
    <scope>NUCLEOTIDE SEQUENCE</scope>
</reference>